<dbReference type="PROSITE" id="PS50176">
    <property type="entry name" value="ARM_REPEAT"/>
    <property type="match status" value="3"/>
</dbReference>
<dbReference type="GO" id="GO:0014069">
    <property type="term" value="C:postsynaptic density"/>
    <property type="evidence" value="ECO:0007669"/>
    <property type="project" value="TreeGrafter"/>
</dbReference>
<evidence type="ECO:0000256" key="7">
    <source>
        <dbReference type="ARBA" id="ARBA00022949"/>
    </source>
</evidence>
<evidence type="ECO:0000256" key="1">
    <source>
        <dbReference type="ARBA" id="ARBA00004282"/>
    </source>
</evidence>
<keyword evidence="4" id="KW-0597">Phosphoprotein</keyword>
<evidence type="ECO:0000256" key="3">
    <source>
        <dbReference type="ARBA" id="ARBA00022481"/>
    </source>
</evidence>
<evidence type="ECO:0000313" key="12">
    <source>
        <dbReference type="Proteomes" id="UP000694395"/>
    </source>
</evidence>
<feature type="region of interest" description="Disordered" evidence="10">
    <location>
        <begin position="806"/>
        <end position="847"/>
    </location>
</feature>
<feature type="compositionally biased region" description="Pro residues" evidence="10">
    <location>
        <begin position="911"/>
        <end position="922"/>
    </location>
</feature>
<dbReference type="Proteomes" id="UP000694395">
    <property type="component" value="Chromosome 15"/>
</dbReference>
<dbReference type="InterPro" id="IPR028435">
    <property type="entry name" value="Plakophilin/d_Catenin"/>
</dbReference>
<evidence type="ECO:0000256" key="9">
    <source>
        <dbReference type="PROSITE-ProRule" id="PRU00259"/>
    </source>
</evidence>
<feature type="region of interest" description="Disordered" evidence="10">
    <location>
        <begin position="569"/>
        <end position="599"/>
    </location>
</feature>
<dbReference type="GO" id="GO:0060997">
    <property type="term" value="P:dendritic spine morphogenesis"/>
    <property type="evidence" value="ECO:0007669"/>
    <property type="project" value="TreeGrafter"/>
</dbReference>
<evidence type="ECO:0000256" key="2">
    <source>
        <dbReference type="ARBA" id="ARBA00005462"/>
    </source>
</evidence>
<keyword evidence="6" id="KW-0130">Cell adhesion</keyword>
<dbReference type="GO" id="GO:0005912">
    <property type="term" value="C:adherens junction"/>
    <property type="evidence" value="ECO:0007669"/>
    <property type="project" value="TreeGrafter"/>
</dbReference>
<evidence type="ECO:0000256" key="4">
    <source>
        <dbReference type="ARBA" id="ARBA00022553"/>
    </source>
</evidence>
<keyword evidence="12" id="KW-1185">Reference proteome</keyword>
<evidence type="ECO:0000256" key="10">
    <source>
        <dbReference type="SAM" id="MobiDB-lite"/>
    </source>
</evidence>
<dbReference type="GO" id="GO:0005634">
    <property type="term" value="C:nucleus"/>
    <property type="evidence" value="ECO:0007669"/>
    <property type="project" value="TreeGrafter"/>
</dbReference>
<dbReference type="InterPro" id="IPR011989">
    <property type="entry name" value="ARM-like"/>
</dbReference>
<dbReference type="FunFam" id="1.25.10.10:FF:000008">
    <property type="entry name" value="plakophilin-4 isoform X1"/>
    <property type="match status" value="1"/>
</dbReference>
<dbReference type="GO" id="GO:0098609">
    <property type="term" value="P:cell-cell adhesion"/>
    <property type="evidence" value="ECO:0007669"/>
    <property type="project" value="InterPro"/>
</dbReference>
<dbReference type="AlphaFoldDB" id="A0A8K9WPY5"/>
<dbReference type="GeneTree" id="ENSGT00940000154952"/>
<feature type="repeat" description="ARM" evidence="9">
    <location>
        <begin position="400"/>
        <end position="443"/>
    </location>
</feature>
<dbReference type="Pfam" id="PF00514">
    <property type="entry name" value="Arm"/>
    <property type="match status" value="4"/>
</dbReference>
<accession>A0A8K9WPY5</accession>
<dbReference type="SMART" id="SM00185">
    <property type="entry name" value="ARM"/>
    <property type="match status" value="8"/>
</dbReference>
<dbReference type="SUPFAM" id="SSF48371">
    <property type="entry name" value="ARM repeat"/>
    <property type="match status" value="1"/>
</dbReference>
<dbReference type="GO" id="GO:0005737">
    <property type="term" value="C:cytoplasm"/>
    <property type="evidence" value="ECO:0007669"/>
    <property type="project" value="TreeGrafter"/>
</dbReference>
<keyword evidence="3" id="KW-0488">Methylation</keyword>
<keyword evidence="7" id="KW-0965">Cell junction</keyword>
<dbReference type="InterPro" id="IPR000225">
    <property type="entry name" value="Armadillo"/>
</dbReference>
<name>A0A8K9WPY5_ONCMY</name>
<feature type="repeat" description="ARM" evidence="9">
    <location>
        <begin position="356"/>
        <end position="389"/>
    </location>
</feature>
<dbReference type="GO" id="GO:0005886">
    <property type="term" value="C:plasma membrane"/>
    <property type="evidence" value="ECO:0007669"/>
    <property type="project" value="TreeGrafter"/>
</dbReference>
<proteinExistence type="inferred from homology"/>
<comment type="similarity">
    <text evidence="2">Belongs to the beta-catenin family.</text>
</comment>
<keyword evidence="5" id="KW-0677">Repeat</keyword>
<dbReference type="Ensembl" id="ENSOMYT00000149967.1">
    <property type="protein sequence ID" value="ENSOMYP00000115973.1"/>
    <property type="gene ID" value="ENSOMYG00000020353.2"/>
</dbReference>
<reference evidence="11" key="3">
    <citation type="submission" date="2025-09" db="UniProtKB">
        <authorList>
            <consortium name="Ensembl"/>
        </authorList>
    </citation>
    <scope>IDENTIFICATION</scope>
</reference>
<dbReference type="PANTHER" id="PTHR10372">
    <property type="entry name" value="PLAKOPHILLIN-RELATED"/>
    <property type="match status" value="1"/>
</dbReference>
<organism evidence="11 12">
    <name type="scientific">Oncorhynchus mykiss</name>
    <name type="common">Rainbow trout</name>
    <name type="synonym">Salmo gairdneri</name>
    <dbReference type="NCBI Taxonomy" id="8022"/>
    <lineage>
        <taxon>Eukaryota</taxon>
        <taxon>Metazoa</taxon>
        <taxon>Chordata</taxon>
        <taxon>Craniata</taxon>
        <taxon>Vertebrata</taxon>
        <taxon>Euteleostomi</taxon>
        <taxon>Actinopterygii</taxon>
        <taxon>Neopterygii</taxon>
        <taxon>Teleostei</taxon>
        <taxon>Protacanthopterygii</taxon>
        <taxon>Salmoniformes</taxon>
        <taxon>Salmonidae</taxon>
        <taxon>Salmoninae</taxon>
        <taxon>Oncorhynchus</taxon>
    </lineage>
</organism>
<feature type="region of interest" description="Disordered" evidence="10">
    <location>
        <begin position="904"/>
        <end position="946"/>
    </location>
</feature>
<evidence type="ECO:0000256" key="5">
    <source>
        <dbReference type="ARBA" id="ARBA00022737"/>
    </source>
</evidence>
<evidence type="ECO:0000313" key="11">
    <source>
        <dbReference type="Ensembl" id="ENSOMYP00000115973.1"/>
    </source>
</evidence>
<feature type="region of interest" description="Disordered" evidence="10">
    <location>
        <begin position="280"/>
        <end position="300"/>
    </location>
</feature>
<dbReference type="PANTHER" id="PTHR10372:SF9">
    <property type="entry name" value="CATENIN DELTA-2"/>
    <property type="match status" value="1"/>
</dbReference>
<feature type="region of interest" description="Disordered" evidence="10">
    <location>
        <begin position="106"/>
        <end position="125"/>
    </location>
</feature>
<dbReference type="InterPro" id="IPR016024">
    <property type="entry name" value="ARM-type_fold"/>
</dbReference>
<reference evidence="11" key="2">
    <citation type="submission" date="2025-08" db="UniProtKB">
        <authorList>
            <consortium name="Ensembl"/>
        </authorList>
    </citation>
    <scope>IDENTIFICATION</scope>
</reference>
<protein>
    <submittedName>
        <fullName evidence="11">Catenin delta 2</fullName>
    </submittedName>
</protein>
<evidence type="ECO:0000256" key="6">
    <source>
        <dbReference type="ARBA" id="ARBA00022889"/>
    </source>
</evidence>
<comment type="subcellular location">
    <subcellularLocation>
        <location evidence="1">Cell junction</location>
    </subcellularLocation>
</comment>
<dbReference type="Gene3D" id="1.25.10.10">
    <property type="entry name" value="Leucine-rich Repeat Variant"/>
    <property type="match status" value="1"/>
</dbReference>
<gene>
    <name evidence="11" type="primary">CTNND2</name>
</gene>
<sequence length="990" mass="108772">MFPASCAADGQKDIEDELTTGLEMVDSCIRSLQVSGILDPHQFNTGERPSLLSQSSLQLNSTPEASLQYSTSYHSNQTLALSDSAAAATPQRSGQVGGAVHSYNQVGHQDDEEDGDDDDDDDDEGDYCDEFVLIMLLNHSSKTKLPSSGSYATLSPRRLAAHHASDQYKISHDLYATATLQRPGCRGSYSSQHSHCGPDLHPLGSSDHQIEPPYEDRVNLYHKGPMRGLGNNTGKTIDICTHAHTHTHSAGGSTEAYATDPYTADPYRTLQYCPSVESPYSKSGPALPPEGTLARSPSIDSIQKDPREFGWRDPELPEVIQMLQHQFPSVQSNAAAYLQHLCFGDNKIKSEIRRQGGIQLLVDLLDHRMSEVHRSACGALRNLVYGKANDDNKITLKNCGGIPALVRLLRKTGDVEIRELVTGVLWNLSSCDALKMPIIQDALAVLTNSVIIPNSSSWDSSHNLHDDRKQHTHTSQVLRNATGCLRNVSSAGEEARRRMRECDGLTDALLYVIQTALGSNDIDSKTIENCVCILRNLSYRLAAETSQGQPLGSEELDGLLCDANGRDGETSGCWGKKKKKKKGQDQWDGVGPLPDSADPPKGVQMLWHPSIVKPYLTLLSECSNPDTLEGAAGALQNLAAGTWKWSVYIRAAVRKEKGLPILVELLRIDNDRVVCAVATALRNMALDVRNKELIGKYAMRDLVHRLPGSSNSTPSKTMSDDTVTAICCALHEVITKNMENAKALRDAGGIEKLIGIARSKGDKHSAKVVKAASQVLSSMWQYRDLRSLYKKDGYSQYHFVGSASTIERDRQRPYSSSRTPSVSPVRTSPNNRSVSAPASPREMMSMKERKTEYDSTATNAGFHDNKGEHTSRKDTMAVRISCGTSTLFRNSYVTTNDEIEHNQVNYDTFPPSLPPSFPPPQNPGRMLDDSFFEPPDQPLPQPPSQAATDLRMHLGLKSTGNYVDFYSASRPYSELNYETSHYPASPDSWV</sequence>
<feature type="compositionally biased region" description="Acidic residues" evidence="10">
    <location>
        <begin position="110"/>
        <end position="125"/>
    </location>
</feature>
<evidence type="ECO:0000256" key="8">
    <source>
        <dbReference type="ARBA" id="ARBA00023054"/>
    </source>
</evidence>
<feature type="compositionally biased region" description="Low complexity" evidence="10">
    <location>
        <begin position="815"/>
        <end position="828"/>
    </location>
</feature>
<keyword evidence="8" id="KW-0175">Coiled coil</keyword>
<reference evidence="11" key="1">
    <citation type="submission" date="2020-07" db="EMBL/GenBank/DDBJ databases">
        <title>A long reads based de novo assembly of the rainbow trout Arlee double haploid line genome.</title>
        <authorList>
            <person name="Gao G."/>
            <person name="Palti Y."/>
        </authorList>
    </citation>
    <scope>NUCLEOTIDE SEQUENCE [LARGE SCALE GENOMIC DNA]</scope>
</reference>
<feature type="repeat" description="ARM" evidence="9">
    <location>
        <begin position="657"/>
        <end position="694"/>
    </location>
</feature>